<dbReference type="Pfam" id="PF19317">
    <property type="entry name" value="Gag_p24_C"/>
    <property type="match status" value="1"/>
</dbReference>
<dbReference type="InterPro" id="IPR045345">
    <property type="entry name" value="Gag_p24_C"/>
</dbReference>
<dbReference type="Gene3D" id="1.10.375.10">
    <property type="entry name" value="Human Immunodeficiency Virus Type 1 Capsid Protein"/>
    <property type="match status" value="1"/>
</dbReference>
<dbReference type="InterPro" id="IPR008919">
    <property type="entry name" value="Retrov_capsid_N"/>
</dbReference>
<keyword evidence="4" id="KW-1185">Reference proteome</keyword>
<feature type="region of interest" description="Disordered" evidence="1">
    <location>
        <begin position="16"/>
        <end position="65"/>
    </location>
</feature>
<dbReference type="GO" id="GO:0016032">
    <property type="term" value="P:viral process"/>
    <property type="evidence" value="ECO:0007669"/>
    <property type="project" value="InterPro"/>
</dbReference>
<organism evidence="3 4">
    <name type="scientific">Pipistrellus kuhlii</name>
    <name type="common">Kuhl's pipistrelle</name>
    <dbReference type="NCBI Taxonomy" id="59472"/>
    <lineage>
        <taxon>Eukaryota</taxon>
        <taxon>Metazoa</taxon>
        <taxon>Chordata</taxon>
        <taxon>Craniata</taxon>
        <taxon>Vertebrata</taxon>
        <taxon>Euteleostomi</taxon>
        <taxon>Mammalia</taxon>
        <taxon>Eutheria</taxon>
        <taxon>Laurasiatheria</taxon>
        <taxon>Chiroptera</taxon>
        <taxon>Yangochiroptera</taxon>
        <taxon>Vespertilionidae</taxon>
        <taxon>Pipistrellus</taxon>
    </lineage>
</organism>
<dbReference type="InterPro" id="IPR008916">
    <property type="entry name" value="Retrov_capsid_C"/>
</dbReference>
<reference evidence="3 4" key="1">
    <citation type="journal article" date="2020" name="Nature">
        <title>Six reference-quality genomes reveal evolution of bat adaptations.</title>
        <authorList>
            <person name="Jebb D."/>
            <person name="Huang Z."/>
            <person name="Pippel M."/>
            <person name="Hughes G.M."/>
            <person name="Lavrichenko K."/>
            <person name="Devanna P."/>
            <person name="Winkler S."/>
            <person name="Jermiin L.S."/>
            <person name="Skirmuntt E.C."/>
            <person name="Katzourakis A."/>
            <person name="Burkitt-Gray L."/>
            <person name="Ray D.A."/>
            <person name="Sullivan K.A.M."/>
            <person name="Roscito J.G."/>
            <person name="Kirilenko B.M."/>
            <person name="Davalos L.M."/>
            <person name="Corthals A.P."/>
            <person name="Power M.L."/>
            <person name="Jones G."/>
            <person name="Ransome R.D."/>
            <person name="Dechmann D.K.N."/>
            <person name="Locatelli A.G."/>
            <person name="Puechmaille S.J."/>
            <person name="Fedrigo O."/>
            <person name="Jarvis E.D."/>
            <person name="Hiller M."/>
            <person name="Vernes S.C."/>
            <person name="Myers E.W."/>
            <person name="Teeling E.C."/>
        </authorList>
    </citation>
    <scope>NUCLEOTIDE SEQUENCE [LARGE SCALE GENOMIC DNA]</scope>
    <source>
        <strain evidence="3">MPipKuh1</strain>
        <tissue evidence="3">Flight muscle</tissue>
    </source>
</reference>
<dbReference type="PANTHER" id="PTHR40389:SF3">
    <property type="entry name" value="IGE-BINDING PROTEIN"/>
    <property type="match status" value="1"/>
</dbReference>
<gene>
    <name evidence="3" type="ORF">mPipKuh1_008186</name>
</gene>
<dbReference type="PANTHER" id="PTHR40389">
    <property type="entry name" value="ENDOGENOUS RETROVIRUS GROUP K MEMBER 24 GAG POLYPROTEIN-RELATED"/>
    <property type="match status" value="1"/>
</dbReference>
<dbReference type="SUPFAM" id="SSF47943">
    <property type="entry name" value="Retrovirus capsid protein, N-terminal core domain"/>
    <property type="match status" value="1"/>
</dbReference>
<evidence type="ECO:0000259" key="2">
    <source>
        <dbReference type="Pfam" id="PF19317"/>
    </source>
</evidence>
<accession>A0A7J7W3L3</accession>
<dbReference type="Proteomes" id="UP000558488">
    <property type="component" value="Unassembled WGS sequence"/>
</dbReference>
<dbReference type="InterPro" id="IPR050195">
    <property type="entry name" value="Primate_lentivir_Gag_pol-like"/>
</dbReference>
<dbReference type="OrthoDB" id="9809438at2759"/>
<name>A0A7J7W3L3_PIPKU</name>
<dbReference type="SUPFAM" id="SSF47353">
    <property type="entry name" value="Retrovirus capsid dimerization domain-like"/>
    <property type="match status" value="1"/>
</dbReference>
<dbReference type="EMBL" id="JACAGB010000012">
    <property type="protein sequence ID" value="KAF6331883.1"/>
    <property type="molecule type" value="Genomic_DNA"/>
</dbReference>
<evidence type="ECO:0000313" key="3">
    <source>
        <dbReference type="EMBL" id="KAF6331883.1"/>
    </source>
</evidence>
<feature type="domain" description="Retroviral nucleocapsid Gag protein p24 C-terminal" evidence="2">
    <location>
        <begin position="392"/>
        <end position="461"/>
    </location>
</feature>
<dbReference type="Gene3D" id="1.10.1200.30">
    <property type="match status" value="1"/>
</dbReference>
<sequence>MGQALSSHEIKIIETGETALKEASRPPSVCSVSIDIPDKPKQETSPLDTDPPKNPPPTSNIYPALTSFSTRHCNDELPPEDQATLEEEAARYHNPDWPLLASAPLFQPPPYIKPLPSCFKPLPSRDPFLAPILEPFHTPPACSDHIRQAKVTVTQEVSSLKEILRLQSEHVQLIKEIQALEAELTTLTPAPTKTTEKKPPKPSKPKPTIHAFFVTRSQNPISPSEEQEEEEKDPPDSQNQDQNSADEASDTDDPVPDQPQAKGQKYPRLNLKHLKDLKAAVNSYGPTAPFTLTLLESLSDRWLTPNDWLSLARATLSGGEYVLWRTDFVENCRETAQRNSESKVSRSWTRDKLLSRSPYDTNEAQAAFPPGLLAQIQNAGLKAWWRLPRKGSATTSLAKIRQGPDEPYSDFVSRLTDAAERLVGEGETENTFIKHLAYENANPSCQETIRPHRCGSLSDSIKLCSGIGTSHAIGLAIGAALKDFTKDKKYTGKNMLQLQTTWTFCS</sequence>
<comment type="caution">
    <text evidence="3">The sequence shown here is derived from an EMBL/GenBank/DDBJ whole genome shotgun (WGS) entry which is preliminary data.</text>
</comment>
<dbReference type="AlphaFoldDB" id="A0A7J7W3L3"/>
<dbReference type="Pfam" id="PF00607">
    <property type="entry name" value="Gag_p24"/>
    <property type="match status" value="1"/>
</dbReference>
<protein>
    <recommendedName>
        <fullName evidence="2">Retroviral nucleocapsid Gag protein p24 C-terminal domain-containing protein</fullName>
    </recommendedName>
</protein>
<evidence type="ECO:0000256" key="1">
    <source>
        <dbReference type="SAM" id="MobiDB-lite"/>
    </source>
</evidence>
<evidence type="ECO:0000313" key="4">
    <source>
        <dbReference type="Proteomes" id="UP000558488"/>
    </source>
</evidence>
<feature type="region of interest" description="Disordered" evidence="1">
    <location>
        <begin position="188"/>
        <end position="269"/>
    </location>
</feature>
<proteinExistence type="predicted"/>